<dbReference type="InterPro" id="IPR000210">
    <property type="entry name" value="BTB/POZ_dom"/>
</dbReference>
<sequence>MNHQAINWGQHGNGGQPHPAVPQTVLQQPLGYRQCMAQQPLPVQLGPYRSYAQVVRDFLSGKMSATGAPPAHRPFSHQSMGTYPNLSSFAPAPPSRSVPGHGDQNLTDPAIRGASRLDLDAANRNQAPSWFNVSMDMVAIYIQGENGIADGPPFYVHKDFIQHASPYFSAAFSSGFSESTTQTLYFEDCKREIFALLIQWVYKQDLQALSGFELEDRKNLPLGVGLSTLQGDQLNDYIKKSQELALEHTIKLIDLWFLADKVLMPELQNAAILAIDALRFFTPLQGLPADICAAVYAKTPVGSPLRKYLADTTLRRLHPNAEDEGEDFPSDMLADIFNRVKVVGSDARLRHFGLSEKSMEAFLVEVKGDAHLKANPSANPPLADNIWVRLWELRRDAMKF</sequence>
<dbReference type="PANTHER" id="PTHR47843:SF2">
    <property type="entry name" value="BTB DOMAIN-CONTAINING PROTEIN"/>
    <property type="match status" value="1"/>
</dbReference>
<evidence type="ECO:0000313" key="4">
    <source>
        <dbReference type="Proteomes" id="UP000322873"/>
    </source>
</evidence>
<dbReference type="PANTHER" id="PTHR47843">
    <property type="entry name" value="BTB DOMAIN-CONTAINING PROTEIN-RELATED"/>
    <property type="match status" value="1"/>
</dbReference>
<dbReference type="SUPFAM" id="SSF54695">
    <property type="entry name" value="POZ domain"/>
    <property type="match status" value="1"/>
</dbReference>
<dbReference type="PROSITE" id="PS50097">
    <property type="entry name" value="BTB"/>
    <property type="match status" value="1"/>
</dbReference>
<proteinExistence type="predicted"/>
<dbReference type="InterPro" id="IPR011333">
    <property type="entry name" value="SKP1/BTB/POZ_sf"/>
</dbReference>
<evidence type="ECO:0000259" key="2">
    <source>
        <dbReference type="PROSITE" id="PS50097"/>
    </source>
</evidence>
<evidence type="ECO:0000313" key="3">
    <source>
        <dbReference type="EMBL" id="KAA8566681.1"/>
    </source>
</evidence>
<name>A0A5M9JBP3_MONFR</name>
<reference evidence="3 4" key="1">
    <citation type="submission" date="2019-06" db="EMBL/GenBank/DDBJ databases">
        <title>Genome Sequence of the Brown Rot Fungal Pathogen Monilinia fructicola.</title>
        <authorList>
            <person name="De Miccolis Angelini R.M."/>
            <person name="Landi L."/>
            <person name="Abate D."/>
            <person name="Pollastro S."/>
            <person name="Romanazzi G."/>
            <person name="Faretra F."/>
        </authorList>
    </citation>
    <scope>NUCLEOTIDE SEQUENCE [LARGE SCALE GENOMIC DNA]</scope>
    <source>
        <strain evidence="3 4">Mfrc123</strain>
    </source>
</reference>
<protein>
    <recommendedName>
        <fullName evidence="2">BTB domain-containing protein</fullName>
    </recommendedName>
</protein>
<dbReference type="VEuPathDB" id="FungiDB:MFRU_044g00180"/>
<feature type="region of interest" description="Disordered" evidence="1">
    <location>
        <begin position="65"/>
        <end position="102"/>
    </location>
</feature>
<comment type="caution">
    <text evidence="3">The sequence shown here is derived from an EMBL/GenBank/DDBJ whole genome shotgun (WGS) entry which is preliminary data.</text>
</comment>
<dbReference type="CDD" id="cd18186">
    <property type="entry name" value="BTB_POZ_ZBTB_KLHL-like"/>
    <property type="match status" value="1"/>
</dbReference>
<gene>
    <name evidence="3" type="ORF">EYC84_009216</name>
</gene>
<dbReference type="Gene3D" id="3.30.710.10">
    <property type="entry name" value="Potassium Channel Kv1.1, Chain A"/>
    <property type="match status" value="1"/>
</dbReference>
<dbReference type="AlphaFoldDB" id="A0A5M9JBP3"/>
<keyword evidence="4" id="KW-1185">Reference proteome</keyword>
<evidence type="ECO:0000256" key="1">
    <source>
        <dbReference type="SAM" id="MobiDB-lite"/>
    </source>
</evidence>
<feature type="domain" description="BTB" evidence="2">
    <location>
        <begin position="136"/>
        <end position="210"/>
    </location>
</feature>
<dbReference type="EMBL" id="VICG01000012">
    <property type="protein sequence ID" value="KAA8566681.1"/>
    <property type="molecule type" value="Genomic_DNA"/>
</dbReference>
<accession>A0A5M9JBP3</accession>
<feature type="compositionally biased region" description="Polar residues" evidence="1">
    <location>
        <begin position="76"/>
        <end position="88"/>
    </location>
</feature>
<dbReference type="Pfam" id="PF00651">
    <property type="entry name" value="BTB"/>
    <property type="match status" value="1"/>
</dbReference>
<dbReference type="Proteomes" id="UP000322873">
    <property type="component" value="Unassembled WGS sequence"/>
</dbReference>
<organism evidence="3 4">
    <name type="scientific">Monilinia fructicola</name>
    <name type="common">Brown rot fungus</name>
    <name type="synonym">Ciboria fructicola</name>
    <dbReference type="NCBI Taxonomy" id="38448"/>
    <lineage>
        <taxon>Eukaryota</taxon>
        <taxon>Fungi</taxon>
        <taxon>Dikarya</taxon>
        <taxon>Ascomycota</taxon>
        <taxon>Pezizomycotina</taxon>
        <taxon>Leotiomycetes</taxon>
        <taxon>Helotiales</taxon>
        <taxon>Sclerotiniaceae</taxon>
        <taxon>Monilinia</taxon>
    </lineage>
</organism>